<name>A0AAW1JEA8_POPJA</name>
<feature type="transmembrane region" description="Helical" evidence="6">
    <location>
        <begin position="189"/>
        <end position="206"/>
    </location>
</feature>
<dbReference type="GO" id="GO:0005794">
    <property type="term" value="C:Golgi apparatus"/>
    <property type="evidence" value="ECO:0007669"/>
    <property type="project" value="TreeGrafter"/>
</dbReference>
<keyword evidence="8" id="KW-1185">Reference proteome</keyword>
<evidence type="ECO:0000256" key="1">
    <source>
        <dbReference type="ARBA" id="ARBA00004370"/>
    </source>
</evidence>
<feature type="transmembrane region" description="Helical" evidence="6">
    <location>
        <begin position="159"/>
        <end position="177"/>
    </location>
</feature>
<dbReference type="GO" id="GO:0004307">
    <property type="term" value="F:ethanolaminephosphotransferase activity"/>
    <property type="evidence" value="ECO:0007669"/>
    <property type="project" value="TreeGrafter"/>
</dbReference>
<dbReference type="InterPro" id="IPR048254">
    <property type="entry name" value="CDP_ALCOHOL_P_TRANSF_CS"/>
</dbReference>
<feature type="transmembrane region" description="Helical" evidence="6">
    <location>
        <begin position="69"/>
        <end position="85"/>
    </location>
</feature>
<gene>
    <name evidence="7" type="ORF">QE152_g30344</name>
</gene>
<dbReference type="GO" id="GO:0005789">
    <property type="term" value="C:endoplasmic reticulum membrane"/>
    <property type="evidence" value="ECO:0007669"/>
    <property type="project" value="TreeGrafter"/>
</dbReference>
<comment type="caution">
    <text evidence="7">The sequence shown here is derived from an EMBL/GenBank/DDBJ whole genome shotgun (WGS) entry which is preliminary data.</text>
</comment>
<keyword evidence="4 6" id="KW-0472">Membrane</keyword>
<dbReference type="PANTHER" id="PTHR10414">
    <property type="entry name" value="ETHANOLAMINEPHOSPHOTRANSFERASE"/>
    <property type="match status" value="1"/>
</dbReference>
<feature type="transmembrane region" description="Helical" evidence="6">
    <location>
        <begin position="128"/>
        <end position="147"/>
    </location>
</feature>
<evidence type="ECO:0000313" key="7">
    <source>
        <dbReference type="EMBL" id="KAK9701843.1"/>
    </source>
</evidence>
<dbReference type="Gene3D" id="1.20.120.1760">
    <property type="match status" value="1"/>
</dbReference>
<feature type="non-terminal residue" evidence="7">
    <location>
        <position position="1"/>
    </location>
</feature>
<dbReference type="Pfam" id="PF01066">
    <property type="entry name" value="CDP-OH_P_transf"/>
    <property type="match status" value="1"/>
</dbReference>
<dbReference type="InterPro" id="IPR043130">
    <property type="entry name" value="CDP-OH_PTrfase_TM_dom"/>
</dbReference>
<evidence type="ECO:0000313" key="8">
    <source>
        <dbReference type="Proteomes" id="UP001458880"/>
    </source>
</evidence>
<evidence type="ECO:0000256" key="4">
    <source>
        <dbReference type="ARBA" id="ARBA00023136"/>
    </source>
</evidence>
<comment type="subcellular location">
    <subcellularLocation>
        <location evidence="1">Membrane</location>
    </subcellularLocation>
</comment>
<evidence type="ECO:0000256" key="6">
    <source>
        <dbReference type="SAM" id="Phobius"/>
    </source>
</evidence>
<sequence>DVSKLSEISCELQQITNGIDGKQARRTGTSGPLGELFDHGLDSLSSALIPILMFHIFGRSNQNLSSWRLYLVLWNVIVNFHLTHWEKYNTGVLFLPWSYDFSMWSVTIIFLIAGIYGHEVWDFTLPEAIRPLISITILFTLTTLWIIKAPDILERDPNAMFFLTGMIFSNICCRLIVAQMSQTRSELYNWLLFPTAITVFVSLLIQKTQVDMALLYALCIIATVGHIHYGTCVVRQMCDHFRIECFRIRQHKD</sequence>
<keyword evidence="6" id="KW-0812">Transmembrane</keyword>
<proteinExistence type="inferred from homology"/>
<dbReference type="AlphaFoldDB" id="A0AAW1JEA8"/>
<evidence type="ECO:0000256" key="5">
    <source>
        <dbReference type="RuleBase" id="RU003750"/>
    </source>
</evidence>
<keyword evidence="6" id="KW-1133">Transmembrane helix</keyword>
<protein>
    <submittedName>
        <fullName evidence="7">CDP-alcohol phosphatidyltransferase</fullName>
    </submittedName>
</protein>
<dbReference type="InterPro" id="IPR000462">
    <property type="entry name" value="CDP-OH_P_trans"/>
</dbReference>
<dbReference type="PANTHER" id="PTHR10414:SF71">
    <property type="entry name" value="FI05338P"/>
    <property type="match status" value="1"/>
</dbReference>
<keyword evidence="3 5" id="KW-0808">Transferase</keyword>
<evidence type="ECO:0000256" key="3">
    <source>
        <dbReference type="ARBA" id="ARBA00022679"/>
    </source>
</evidence>
<evidence type="ECO:0000256" key="2">
    <source>
        <dbReference type="ARBA" id="ARBA00010441"/>
    </source>
</evidence>
<accession>A0AAW1JEA8</accession>
<dbReference type="InterPro" id="IPR014472">
    <property type="entry name" value="CHOPT"/>
</dbReference>
<dbReference type="PROSITE" id="PS00379">
    <property type="entry name" value="CDP_ALCOHOL_P_TRANSF"/>
    <property type="match status" value="1"/>
</dbReference>
<feature type="transmembrane region" description="Helical" evidence="6">
    <location>
        <begin position="97"/>
        <end position="116"/>
    </location>
</feature>
<comment type="similarity">
    <text evidence="2 5">Belongs to the CDP-alcohol phosphatidyltransferase class-I family.</text>
</comment>
<dbReference type="GO" id="GO:0006646">
    <property type="term" value="P:phosphatidylethanolamine biosynthetic process"/>
    <property type="evidence" value="ECO:0007669"/>
    <property type="project" value="TreeGrafter"/>
</dbReference>
<dbReference type="Proteomes" id="UP001458880">
    <property type="component" value="Unassembled WGS sequence"/>
</dbReference>
<dbReference type="EMBL" id="JASPKY010000406">
    <property type="protein sequence ID" value="KAK9701843.1"/>
    <property type="molecule type" value="Genomic_DNA"/>
</dbReference>
<feature type="transmembrane region" description="Helical" evidence="6">
    <location>
        <begin position="212"/>
        <end position="234"/>
    </location>
</feature>
<organism evidence="7 8">
    <name type="scientific">Popillia japonica</name>
    <name type="common">Japanese beetle</name>
    <dbReference type="NCBI Taxonomy" id="7064"/>
    <lineage>
        <taxon>Eukaryota</taxon>
        <taxon>Metazoa</taxon>
        <taxon>Ecdysozoa</taxon>
        <taxon>Arthropoda</taxon>
        <taxon>Hexapoda</taxon>
        <taxon>Insecta</taxon>
        <taxon>Pterygota</taxon>
        <taxon>Neoptera</taxon>
        <taxon>Endopterygota</taxon>
        <taxon>Coleoptera</taxon>
        <taxon>Polyphaga</taxon>
        <taxon>Scarabaeiformia</taxon>
        <taxon>Scarabaeidae</taxon>
        <taxon>Rutelinae</taxon>
        <taxon>Popillia</taxon>
    </lineage>
</organism>
<reference evidence="7 8" key="1">
    <citation type="journal article" date="2024" name="BMC Genomics">
        <title>De novo assembly and annotation of Popillia japonica's genome with initial clues to its potential as an invasive pest.</title>
        <authorList>
            <person name="Cucini C."/>
            <person name="Boschi S."/>
            <person name="Funari R."/>
            <person name="Cardaioli E."/>
            <person name="Iannotti N."/>
            <person name="Marturano G."/>
            <person name="Paoli F."/>
            <person name="Bruttini M."/>
            <person name="Carapelli A."/>
            <person name="Frati F."/>
            <person name="Nardi F."/>
        </authorList>
    </citation>
    <scope>NUCLEOTIDE SEQUENCE [LARGE SCALE GENOMIC DNA]</scope>
    <source>
        <strain evidence="7">DMR45628</strain>
    </source>
</reference>